<dbReference type="Proteomes" id="UP000464317">
    <property type="component" value="Chromosome"/>
</dbReference>
<protein>
    <submittedName>
        <fullName evidence="2">Uncharacterized protein</fullName>
    </submittedName>
</protein>
<dbReference type="GeneID" id="89496284"/>
<accession>A0A809SK11</accession>
<keyword evidence="1" id="KW-1133">Transmembrane helix</keyword>
<evidence type="ECO:0000313" key="3">
    <source>
        <dbReference type="Proteomes" id="UP000464317"/>
    </source>
</evidence>
<dbReference type="EMBL" id="AP022325">
    <property type="protein sequence ID" value="BBU47426.1"/>
    <property type="molecule type" value="Genomic_DNA"/>
</dbReference>
<proteinExistence type="predicted"/>
<keyword evidence="1" id="KW-0812">Transmembrane</keyword>
<dbReference type="AlphaFoldDB" id="A0A809SK11"/>
<name>A0A809SK11_9BACT</name>
<sequence length="71" mass="8341">MKIKKRKDNKKNEIDQHYTSMFDSIIQENTLPPEALKTYKKNTKIYVISIISVILILILLGILIWQIIIVN</sequence>
<keyword evidence="1" id="KW-0472">Membrane</keyword>
<reference evidence="2 3" key="1">
    <citation type="submission" date="2020-01" db="EMBL/GenBank/DDBJ databases">
        <title>Complete genome sequence of Mycoplasma felis strain Myco-2.</title>
        <authorList>
            <person name="Kinoshita Y."/>
            <person name="Niwa H."/>
            <person name="Uchida-Fujii E."/>
            <person name="Nukada T."/>
        </authorList>
    </citation>
    <scope>NUCLEOTIDE SEQUENCE [LARGE SCALE GENOMIC DNA]</scope>
    <source>
        <strain evidence="2 3">Myco-2</strain>
    </source>
</reference>
<dbReference type="KEGG" id="mfel:JPM2_1190"/>
<organism evidence="2 3">
    <name type="scientific">Mycoplasmopsis felis</name>
    <dbReference type="NCBI Taxonomy" id="33923"/>
    <lineage>
        <taxon>Bacteria</taxon>
        <taxon>Bacillati</taxon>
        <taxon>Mycoplasmatota</taxon>
        <taxon>Mycoplasmoidales</taxon>
        <taxon>Metamycoplasmataceae</taxon>
        <taxon>Mycoplasmopsis</taxon>
    </lineage>
</organism>
<evidence type="ECO:0000256" key="1">
    <source>
        <dbReference type="SAM" id="Phobius"/>
    </source>
</evidence>
<feature type="transmembrane region" description="Helical" evidence="1">
    <location>
        <begin position="45"/>
        <end position="68"/>
    </location>
</feature>
<keyword evidence="3" id="KW-1185">Reference proteome</keyword>
<dbReference type="RefSeq" id="WP_036430612.1">
    <property type="nucleotide sequence ID" value="NZ_AP022325.1"/>
</dbReference>
<gene>
    <name evidence="2" type="ORF">JPM2_1190</name>
</gene>
<evidence type="ECO:0000313" key="2">
    <source>
        <dbReference type="EMBL" id="BBU47426.1"/>
    </source>
</evidence>